<dbReference type="eggNOG" id="COG0089">
    <property type="taxonomic scope" value="Bacteria"/>
</dbReference>
<name>H8GQ39_METAL</name>
<dbReference type="AlphaFoldDB" id="H8GQ39"/>
<protein>
    <recommendedName>
        <fullName evidence="6">Large ribosomal subunit protein uL23</fullName>
    </recommendedName>
</protein>
<dbReference type="InterPro" id="IPR013025">
    <property type="entry name" value="Ribosomal_uL23-like"/>
</dbReference>
<dbReference type="GO" id="GO:0003735">
    <property type="term" value="F:structural constituent of ribosome"/>
    <property type="evidence" value="ECO:0007669"/>
    <property type="project" value="InterPro"/>
</dbReference>
<comment type="similarity">
    <text evidence="1 6">Belongs to the universal ribosomal protein uL23 family.</text>
</comment>
<proteinExistence type="inferred from homology"/>
<dbReference type="GO" id="GO:0019843">
    <property type="term" value="F:rRNA binding"/>
    <property type="evidence" value="ECO:0007669"/>
    <property type="project" value="UniProtKB-UniRule"/>
</dbReference>
<evidence type="ECO:0000313" key="8">
    <source>
        <dbReference type="Proteomes" id="UP000005090"/>
    </source>
</evidence>
<sequence length="99" mass="11215">MSTHQNYLTTVIRAPVISEKSTLQAEVNKIIVFKVLKQATKKQIKDAVELMFNVEVDNVNVLNVQGKQKRFGRTLGKKSDWKKAYVKLKPGHDIDFSAA</sequence>
<dbReference type="NCBIfam" id="NF004366">
    <property type="entry name" value="PRK05738.3-2"/>
    <property type="match status" value="1"/>
</dbReference>
<dbReference type="PANTHER" id="PTHR11620">
    <property type="entry name" value="60S RIBOSOMAL PROTEIN L23A"/>
    <property type="match status" value="1"/>
</dbReference>
<keyword evidence="2 6" id="KW-0699">rRNA-binding</keyword>
<reference evidence="7 8" key="1">
    <citation type="journal article" date="2013" name="Genome Announc.">
        <title>Genome Sequence of the Obligate Gammaproteobacterial Methanotroph Methylomicrobium album Strain BG8.</title>
        <authorList>
            <person name="Kits K.D."/>
            <person name="Kalyuzhnaya M.G."/>
            <person name="Klotz M.G."/>
            <person name="Jetten M.S."/>
            <person name="Op den Camp H.J."/>
            <person name="Vuilleumier S."/>
            <person name="Bringel F."/>
            <person name="Dispirito A.A."/>
            <person name="Murrell J.C."/>
            <person name="Bruce D."/>
            <person name="Cheng J.F."/>
            <person name="Copeland A."/>
            <person name="Goodwin L."/>
            <person name="Hauser L."/>
            <person name="Lajus A."/>
            <person name="Land M.L."/>
            <person name="Lapidus A."/>
            <person name="Lucas S."/>
            <person name="Medigue C."/>
            <person name="Pitluck S."/>
            <person name="Woyke T."/>
            <person name="Zeytun A."/>
            <person name="Stein L.Y."/>
        </authorList>
    </citation>
    <scope>NUCLEOTIDE SEQUENCE [LARGE SCALE GENOMIC DNA]</scope>
    <source>
        <strain evidence="7 8">BG8</strain>
    </source>
</reference>
<dbReference type="InterPro" id="IPR012677">
    <property type="entry name" value="Nucleotide-bd_a/b_plait_sf"/>
</dbReference>
<evidence type="ECO:0000256" key="6">
    <source>
        <dbReference type="HAMAP-Rule" id="MF_01369"/>
    </source>
</evidence>
<dbReference type="GO" id="GO:0005840">
    <property type="term" value="C:ribosome"/>
    <property type="evidence" value="ECO:0007669"/>
    <property type="project" value="UniProtKB-KW"/>
</dbReference>
<comment type="subunit">
    <text evidence="6">Part of the 50S ribosomal subunit. Contacts protein L29, and trigger factor when it is bound to the ribosome.</text>
</comment>
<evidence type="ECO:0000256" key="1">
    <source>
        <dbReference type="ARBA" id="ARBA00006700"/>
    </source>
</evidence>
<dbReference type="FunFam" id="3.30.70.330:FF:000001">
    <property type="entry name" value="50S ribosomal protein L23"/>
    <property type="match status" value="1"/>
</dbReference>
<keyword evidence="3 6" id="KW-0694">RNA-binding</keyword>
<comment type="function">
    <text evidence="6">One of the early assembly proteins it binds 23S rRNA. One of the proteins that surrounds the polypeptide exit tunnel on the outside of the ribosome. Forms the main docking site for trigger factor binding to the ribosome.</text>
</comment>
<dbReference type="Pfam" id="PF00276">
    <property type="entry name" value="Ribosomal_L23"/>
    <property type="match status" value="1"/>
</dbReference>
<evidence type="ECO:0000256" key="3">
    <source>
        <dbReference type="ARBA" id="ARBA00022884"/>
    </source>
</evidence>
<dbReference type="SUPFAM" id="SSF54189">
    <property type="entry name" value="Ribosomal proteins S24e, L23 and L15e"/>
    <property type="match status" value="1"/>
</dbReference>
<accession>H8GQ39</accession>
<keyword evidence="5 6" id="KW-0687">Ribonucleoprotein</keyword>
<dbReference type="NCBIfam" id="NF004363">
    <property type="entry name" value="PRK05738.2-4"/>
    <property type="match status" value="1"/>
</dbReference>
<keyword evidence="8" id="KW-1185">Reference proteome</keyword>
<evidence type="ECO:0000256" key="2">
    <source>
        <dbReference type="ARBA" id="ARBA00022730"/>
    </source>
</evidence>
<dbReference type="HAMAP" id="MF_01369_B">
    <property type="entry name" value="Ribosomal_uL23_B"/>
    <property type="match status" value="1"/>
</dbReference>
<organism evidence="7 8">
    <name type="scientific">Methylomicrobium album BG8</name>
    <dbReference type="NCBI Taxonomy" id="686340"/>
    <lineage>
        <taxon>Bacteria</taxon>
        <taxon>Pseudomonadati</taxon>
        <taxon>Pseudomonadota</taxon>
        <taxon>Gammaproteobacteria</taxon>
        <taxon>Methylococcales</taxon>
        <taxon>Methylococcaceae</taxon>
        <taxon>Methylomicrobium</taxon>
    </lineage>
</organism>
<dbReference type="STRING" id="686340.Metal_3311"/>
<dbReference type="HOGENOM" id="CLU_037562_3_1_6"/>
<gene>
    <name evidence="6" type="primary">rplW</name>
    <name evidence="7" type="ORF">Metal_3311</name>
</gene>
<dbReference type="Gene3D" id="3.30.70.330">
    <property type="match status" value="1"/>
</dbReference>
<dbReference type="InterPro" id="IPR012678">
    <property type="entry name" value="Ribosomal_uL23/eL15/eS24_sf"/>
</dbReference>
<dbReference type="GO" id="GO:1990904">
    <property type="term" value="C:ribonucleoprotein complex"/>
    <property type="evidence" value="ECO:0007669"/>
    <property type="project" value="UniProtKB-KW"/>
</dbReference>
<evidence type="ECO:0000313" key="7">
    <source>
        <dbReference type="EMBL" id="EIC30979.1"/>
    </source>
</evidence>
<dbReference type="Proteomes" id="UP000005090">
    <property type="component" value="Chromosome"/>
</dbReference>
<dbReference type="EMBL" id="CM001475">
    <property type="protein sequence ID" value="EIC30979.1"/>
    <property type="molecule type" value="Genomic_DNA"/>
</dbReference>
<evidence type="ECO:0000256" key="5">
    <source>
        <dbReference type="ARBA" id="ARBA00023274"/>
    </source>
</evidence>
<keyword evidence="4 6" id="KW-0689">Ribosomal protein</keyword>
<evidence type="ECO:0000256" key="4">
    <source>
        <dbReference type="ARBA" id="ARBA00022980"/>
    </source>
</evidence>
<dbReference type="NCBIfam" id="NF004359">
    <property type="entry name" value="PRK05738.1-3"/>
    <property type="match status" value="1"/>
</dbReference>
<dbReference type="GO" id="GO:0006412">
    <property type="term" value="P:translation"/>
    <property type="evidence" value="ECO:0007669"/>
    <property type="project" value="UniProtKB-UniRule"/>
</dbReference>
<dbReference type="RefSeq" id="WP_005373961.1">
    <property type="nucleotide sequence ID" value="NZ_CM001475.1"/>
</dbReference>